<sequence length="101" mass="11141">MIRIYGSPHCPDCVACKAAFDEKGTPYEFIDITGSMPNLKAFLKMRDHLPLFEEVKERGSVGIPAIEKEDGTITLDWEEVLKEYGMTAQPGKACSLDGKGC</sequence>
<dbReference type="Proteomes" id="UP000461880">
    <property type="component" value="Unassembled WGS sequence"/>
</dbReference>
<gene>
    <name evidence="2" type="ORF">FYJ51_10460</name>
</gene>
<comment type="caution">
    <text evidence="2">The sequence shown here is derived from an EMBL/GenBank/DDBJ whole genome shotgun (WGS) entry which is preliminary data.</text>
</comment>
<dbReference type="AlphaFoldDB" id="A0A7X2TH09"/>
<reference evidence="2 3" key="1">
    <citation type="submission" date="2019-08" db="EMBL/GenBank/DDBJ databases">
        <title>In-depth cultivation of the pig gut microbiome towards novel bacterial diversity and tailored functional studies.</title>
        <authorList>
            <person name="Wylensek D."/>
            <person name="Hitch T.C.A."/>
            <person name="Clavel T."/>
        </authorList>
    </citation>
    <scope>NUCLEOTIDE SEQUENCE [LARGE SCALE GENOMIC DNA]</scope>
    <source>
        <strain evidence="2 3">Oil+RF-744-GAM-WT-6</strain>
    </source>
</reference>
<name>A0A7X2TH09_9FIRM</name>
<evidence type="ECO:0000313" key="3">
    <source>
        <dbReference type="Proteomes" id="UP000461880"/>
    </source>
</evidence>
<dbReference type="EMBL" id="VUMN01000028">
    <property type="protein sequence ID" value="MSS59313.1"/>
    <property type="molecule type" value="Genomic_DNA"/>
</dbReference>
<protein>
    <submittedName>
        <fullName evidence="2">Glutaredoxin</fullName>
    </submittedName>
</protein>
<dbReference type="Gene3D" id="3.40.30.10">
    <property type="entry name" value="Glutaredoxin"/>
    <property type="match status" value="1"/>
</dbReference>
<keyword evidence="3" id="KW-1185">Reference proteome</keyword>
<proteinExistence type="predicted"/>
<feature type="domain" description="Glutaredoxin" evidence="1">
    <location>
        <begin position="3"/>
        <end position="44"/>
    </location>
</feature>
<evidence type="ECO:0000313" key="2">
    <source>
        <dbReference type="EMBL" id="MSS59313.1"/>
    </source>
</evidence>
<accession>A0A7X2TH09</accession>
<evidence type="ECO:0000259" key="1">
    <source>
        <dbReference type="Pfam" id="PF00462"/>
    </source>
</evidence>
<organism evidence="2 3">
    <name type="scientific">Stecheria intestinalis</name>
    <dbReference type="NCBI Taxonomy" id="2606630"/>
    <lineage>
        <taxon>Bacteria</taxon>
        <taxon>Bacillati</taxon>
        <taxon>Bacillota</taxon>
        <taxon>Erysipelotrichia</taxon>
        <taxon>Erysipelotrichales</taxon>
        <taxon>Erysipelotrichaceae</taxon>
        <taxon>Stecheria</taxon>
    </lineage>
</organism>
<dbReference type="InterPro" id="IPR002109">
    <property type="entry name" value="Glutaredoxin"/>
</dbReference>
<dbReference type="RefSeq" id="WP_105303256.1">
    <property type="nucleotide sequence ID" value="NZ_JAQXPC010000051.1"/>
</dbReference>
<dbReference type="InterPro" id="IPR036249">
    <property type="entry name" value="Thioredoxin-like_sf"/>
</dbReference>
<dbReference type="Pfam" id="PF00462">
    <property type="entry name" value="Glutaredoxin"/>
    <property type="match status" value="1"/>
</dbReference>
<dbReference type="SUPFAM" id="SSF52833">
    <property type="entry name" value="Thioredoxin-like"/>
    <property type="match status" value="1"/>
</dbReference>